<feature type="domain" description="C2H2-type" evidence="3">
    <location>
        <begin position="176"/>
        <end position="203"/>
    </location>
</feature>
<sequence length="426" mass="46352">MASSKDILQTSRPLTHRSPPSSFNPLSGTSGHRQAHSRTNSHTTNPSPLTAEHRVRRRSLINNAANLAAVAAAAGVADVDKLPALPMAIGPRRASKSGGLRPEIASLSNLPSHAASVPVDKIPGSRPGAVSREDAVDDQEESLPEDGAALPESRERRASDGQPLTKEGRRFNRPVIKCDQCHKEYKHNSCLTKHKWEHTEAWTYTSRLLISKHQQVQILEAAKLLLEMNTQPTTPPESAFEPSSPSLSGGFSEQLDGQSSARTTPPPHMDDMHMDESNFSMASDDEDDVRGALSRQIRNEDTYGSSFRRYLEPSPTPGPTSGEADDHLAKAVAMLSCSYNSNGGSLTNQLPLDIPPVPMVPAHFLGQASLGQSPFLNSFPSQAPESFTRGERGGNVDTRMEDDDDDMRSRSRSDEEDYGVFGQMEE</sequence>
<feature type="compositionally biased region" description="Acidic residues" evidence="2">
    <location>
        <begin position="135"/>
        <end position="144"/>
    </location>
</feature>
<comment type="caution">
    <text evidence="4">The sequence shown here is derived from an EMBL/GenBank/DDBJ whole genome shotgun (WGS) entry which is preliminary data.</text>
</comment>
<dbReference type="AlphaFoldDB" id="A0A9W8YTN3"/>
<feature type="region of interest" description="Disordered" evidence="2">
    <location>
        <begin position="111"/>
        <end position="170"/>
    </location>
</feature>
<feature type="compositionally biased region" description="Low complexity" evidence="2">
    <location>
        <begin position="236"/>
        <end position="248"/>
    </location>
</feature>
<gene>
    <name evidence="4" type="ORF">N0V93_005013</name>
</gene>
<keyword evidence="1" id="KW-0863">Zinc-finger</keyword>
<feature type="compositionally biased region" description="Acidic residues" evidence="2">
    <location>
        <begin position="414"/>
        <end position="426"/>
    </location>
</feature>
<dbReference type="PROSITE" id="PS00028">
    <property type="entry name" value="ZINC_FINGER_C2H2_1"/>
    <property type="match status" value="1"/>
</dbReference>
<dbReference type="GO" id="GO:0008270">
    <property type="term" value="F:zinc ion binding"/>
    <property type="evidence" value="ECO:0007669"/>
    <property type="project" value="UniProtKB-KW"/>
</dbReference>
<evidence type="ECO:0000256" key="1">
    <source>
        <dbReference type="PROSITE-ProRule" id="PRU00042"/>
    </source>
</evidence>
<keyword evidence="1" id="KW-0862">Zinc</keyword>
<accession>A0A9W8YTN3</accession>
<dbReference type="Proteomes" id="UP001140453">
    <property type="component" value="Unassembled WGS sequence"/>
</dbReference>
<dbReference type="OrthoDB" id="2152896at2759"/>
<name>A0A9W8YTN3_9PEZI</name>
<feature type="compositionally biased region" description="Polar residues" evidence="2">
    <location>
        <begin position="1"/>
        <end position="48"/>
    </location>
</feature>
<proteinExistence type="predicted"/>
<dbReference type="EMBL" id="JAPEVB010000003">
    <property type="protein sequence ID" value="KAJ4391396.1"/>
    <property type="molecule type" value="Genomic_DNA"/>
</dbReference>
<reference evidence="4" key="1">
    <citation type="submission" date="2022-10" db="EMBL/GenBank/DDBJ databases">
        <title>Tapping the CABI collections for fungal endophytes: first genome assemblies for Collariella, Neodidymelliopsis, Ascochyta clinopodiicola, Didymella pomorum, Didymosphaeria variabile, Neocosmospora piperis and Neocucurbitaria cava.</title>
        <authorList>
            <person name="Hill R."/>
        </authorList>
    </citation>
    <scope>NUCLEOTIDE SEQUENCE</scope>
    <source>
        <strain evidence="4">IMI 355082</strain>
    </source>
</reference>
<dbReference type="InterPro" id="IPR013087">
    <property type="entry name" value="Znf_C2H2_type"/>
</dbReference>
<keyword evidence="5" id="KW-1185">Reference proteome</keyword>
<feature type="region of interest" description="Disordered" evidence="2">
    <location>
        <begin position="231"/>
        <end position="324"/>
    </location>
</feature>
<evidence type="ECO:0000256" key="2">
    <source>
        <dbReference type="SAM" id="MobiDB-lite"/>
    </source>
</evidence>
<evidence type="ECO:0000313" key="5">
    <source>
        <dbReference type="Proteomes" id="UP001140453"/>
    </source>
</evidence>
<dbReference type="PROSITE" id="PS50157">
    <property type="entry name" value="ZINC_FINGER_C2H2_2"/>
    <property type="match status" value="1"/>
</dbReference>
<feature type="compositionally biased region" description="Polar residues" evidence="2">
    <location>
        <begin position="249"/>
        <end position="263"/>
    </location>
</feature>
<keyword evidence="1" id="KW-0479">Metal-binding</keyword>
<feature type="compositionally biased region" description="Polar residues" evidence="2">
    <location>
        <begin position="375"/>
        <end position="385"/>
    </location>
</feature>
<feature type="region of interest" description="Disordered" evidence="2">
    <location>
        <begin position="1"/>
        <end position="57"/>
    </location>
</feature>
<protein>
    <recommendedName>
        <fullName evidence="3">C2H2-type domain-containing protein</fullName>
    </recommendedName>
</protein>
<evidence type="ECO:0000313" key="4">
    <source>
        <dbReference type="EMBL" id="KAJ4391396.1"/>
    </source>
</evidence>
<feature type="region of interest" description="Disordered" evidence="2">
    <location>
        <begin position="375"/>
        <end position="426"/>
    </location>
</feature>
<evidence type="ECO:0000259" key="3">
    <source>
        <dbReference type="PROSITE" id="PS50157"/>
    </source>
</evidence>
<organism evidence="4 5">
    <name type="scientific">Gnomoniopsis smithogilvyi</name>
    <dbReference type="NCBI Taxonomy" id="1191159"/>
    <lineage>
        <taxon>Eukaryota</taxon>
        <taxon>Fungi</taxon>
        <taxon>Dikarya</taxon>
        <taxon>Ascomycota</taxon>
        <taxon>Pezizomycotina</taxon>
        <taxon>Sordariomycetes</taxon>
        <taxon>Sordariomycetidae</taxon>
        <taxon>Diaporthales</taxon>
        <taxon>Gnomoniaceae</taxon>
        <taxon>Gnomoniopsis</taxon>
    </lineage>
</organism>